<name>A0A8T0FPG2_ARGBR</name>
<dbReference type="GO" id="GO:0035438">
    <property type="term" value="F:cyclic-di-GMP binding"/>
    <property type="evidence" value="ECO:0007669"/>
    <property type="project" value="TreeGrafter"/>
</dbReference>
<protein>
    <submittedName>
        <fullName evidence="2">Stimulator of interferon like</fullName>
    </submittedName>
</protein>
<dbReference type="GO" id="GO:0061709">
    <property type="term" value="P:reticulophagy"/>
    <property type="evidence" value="ECO:0007669"/>
    <property type="project" value="TreeGrafter"/>
</dbReference>
<gene>
    <name evidence="2" type="ORF">HNY73_003705</name>
</gene>
<dbReference type="GO" id="GO:0005789">
    <property type="term" value="C:endoplasmic reticulum membrane"/>
    <property type="evidence" value="ECO:0007669"/>
    <property type="project" value="TreeGrafter"/>
</dbReference>
<organism evidence="2 3">
    <name type="scientific">Argiope bruennichi</name>
    <name type="common">Wasp spider</name>
    <name type="synonym">Aranea bruennichi</name>
    <dbReference type="NCBI Taxonomy" id="94029"/>
    <lineage>
        <taxon>Eukaryota</taxon>
        <taxon>Metazoa</taxon>
        <taxon>Ecdysozoa</taxon>
        <taxon>Arthropoda</taxon>
        <taxon>Chelicerata</taxon>
        <taxon>Arachnida</taxon>
        <taxon>Araneae</taxon>
        <taxon>Araneomorphae</taxon>
        <taxon>Entelegynae</taxon>
        <taxon>Araneoidea</taxon>
        <taxon>Araneidae</taxon>
        <taxon>Argiope</taxon>
    </lineage>
</organism>
<dbReference type="GO" id="GO:0045087">
    <property type="term" value="P:innate immune response"/>
    <property type="evidence" value="ECO:0007669"/>
    <property type="project" value="TreeGrafter"/>
</dbReference>
<dbReference type="InterPro" id="IPR055432">
    <property type="entry name" value="STING_LBD"/>
</dbReference>
<dbReference type="InterPro" id="IPR029158">
    <property type="entry name" value="STING"/>
</dbReference>
<dbReference type="GO" id="GO:0000045">
    <property type="term" value="P:autophagosome assembly"/>
    <property type="evidence" value="ECO:0007669"/>
    <property type="project" value="TreeGrafter"/>
</dbReference>
<dbReference type="PANTHER" id="PTHR34339:SF1">
    <property type="entry name" value="STIMULATOR OF INTERFERON GENES PROTEIN"/>
    <property type="match status" value="1"/>
</dbReference>
<evidence type="ECO:0000313" key="3">
    <source>
        <dbReference type="Proteomes" id="UP000807504"/>
    </source>
</evidence>
<reference evidence="2" key="1">
    <citation type="journal article" date="2020" name="bioRxiv">
        <title>Chromosome-level reference genome of the European wasp spider Argiope bruennichi: a resource for studies on range expansion and evolutionary adaptation.</title>
        <authorList>
            <person name="Sheffer M.M."/>
            <person name="Hoppe A."/>
            <person name="Krehenwinkel H."/>
            <person name="Uhl G."/>
            <person name="Kuss A.W."/>
            <person name="Jensen L."/>
            <person name="Jensen C."/>
            <person name="Gillespie R.G."/>
            <person name="Hoff K.J."/>
            <person name="Prost S."/>
        </authorList>
    </citation>
    <scope>NUCLEOTIDE SEQUENCE</scope>
</reference>
<dbReference type="Proteomes" id="UP000807504">
    <property type="component" value="Unassembled WGS sequence"/>
</dbReference>
<proteinExistence type="predicted"/>
<dbReference type="GO" id="GO:0002218">
    <property type="term" value="P:activation of innate immune response"/>
    <property type="evidence" value="ECO:0007669"/>
    <property type="project" value="InterPro"/>
</dbReference>
<dbReference type="PANTHER" id="PTHR34339">
    <property type="entry name" value="STIMULATOR OF INTERFERON GENES PROTEIN"/>
    <property type="match status" value="1"/>
</dbReference>
<dbReference type="Gene3D" id="3.40.50.12100">
    <property type="entry name" value="Stimulator of interferon genes protein"/>
    <property type="match status" value="1"/>
</dbReference>
<comment type="caution">
    <text evidence="2">The sequence shown here is derived from an EMBL/GenBank/DDBJ whole genome shotgun (WGS) entry which is preliminary data.</text>
</comment>
<dbReference type="InterPro" id="IPR038623">
    <property type="entry name" value="STING_C_sf"/>
</dbReference>
<dbReference type="Pfam" id="PF15009">
    <property type="entry name" value="STING_LBD"/>
    <property type="match status" value="1"/>
</dbReference>
<feature type="domain" description="STING ligand-binding" evidence="1">
    <location>
        <begin position="13"/>
        <end position="141"/>
    </location>
</feature>
<accession>A0A8T0FPG2</accession>
<dbReference type="GO" id="GO:0005776">
    <property type="term" value="C:autophagosome"/>
    <property type="evidence" value="ECO:0007669"/>
    <property type="project" value="TreeGrafter"/>
</dbReference>
<reference evidence="2" key="2">
    <citation type="submission" date="2020-06" db="EMBL/GenBank/DDBJ databases">
        <authorList>
            <person name="Sheffer M."/>
        </authorList>
    </citation>
    <scope>NUCLEOTIDE SEQUENCE</scope>
</reference>
<sequence>MTAEQFKTKEGIQLPNKLYILFPKSCKVKKYIDKSDCIEYTKNFLAFKLDHGGIKAREYHISVYRIDYNGKFFYCALEYAQPLKNLRALKENGKMPLSEMYAERDSFIKNLTQMLQDRENSFEVCELVEYDDENSELHDILSNLPSVQKYKRQTIE</sequence>
<evidence type="ECO:0000313" key="2">
    <source>
        <dbReference type="EMBL" id="KAF8792058.1"/>
    </source>
</evidence>
<dbReference type="GO" id="GO:0061507">
    <property type="term" value="F:2',3'-cyclic GMP-AMP binding"/>
    <property type="evidence" value="ECO:0007669"/>
    <property type="project" value="TreeGrafter"/>
</dbReference>
<evidence type="ECO:0000259" key="1">
    <source>
        <dbReference type="Pfam" id="PF15009"/>
    </source>
</evidence>
<dbReference type="EMBL" id="JABXBU010000003">
    <property type="protein sequence ID" value="KAF8792058.1"/>
    <property type="molecule type" value="Genomic_DNA"/>
</dbReference>
<dbReference type="AlphaFoldDB" id="A0A8T0FPG2"/>
<keyword evidence="3" id="KW-1185">Reference proteome</keyword>
<dbReference type="GO" id="GO:0016239">
    <property type="term" value="P:positive regulation of macroautophagy"/>
    <property type="evidence" value="ECO:0007669"/>
    <property type="project" value="TreeGrafter"/>
</dbReference>
<dbReference type="GO" id="GO:0032481">
    <property type="term" value="P:positive regulation of type I interferon production"/>
    <property type="evidence" value="ECO:0007669"/>
    <property type="project" value="InterPro"/>
</dbReference>